<dbReference type="KEGG" id="fki:FK004_02525"/>
<dbReference type="AlphaFoldDB" id="A0A2S1LKA1"/>
<protein>
    <submittedName>
        <fullName evidence="1">Uncharacterized protein</fullName>
    </submittedName>
</protein>
<proteinExistence type="predicted"/>
<dbReference type="OrthoDB" id="1361329at2"/>
<gene>
    <name evidence="1" type="ORF">FK004_02525</name>
</gene>
<evidence type="ECO:0000313" key="2">
    <source>
        <dbReference type="Proteomes" id="UP000244677"/>
    </source>
</evidence>
<accession>A0A2S1LKA1</accession>
<keyword evidence="2" id="KW-1185">Reference proteome</keyword>
<evidence type="ECO:0000313" key="1">
    <source>
        <dbReference type="EMBL" id="AWG24175.1"/>
    </source>
</evidence>
<dbReference type="Proteomes" id="UP000244677">
    <property type="component" value="Chromosome"/>
</dbReference>
<reference evidence="1 2" key="1">
    <citation type="submission" date="2017-04" db="EMBL/GenBank/DDBJ databases">
        <title>Complete genome sequence of Flavobacterium kingsejong AJ004.</title>
        <authorList>
            <person name="Lee P.C."/>
        </authorList>
    </citation>
    <scope>NUCLEOTIDE SEQUENCE [LARGE SCALE GENOMIC DNA]</scope>
    <source>
        <strain evidence="1 2">AJ004</strain>
    </source>
</reference>
<name>A0A2S1LKA1_9FLAO</name>
<organism evidence="1 2">
    <name type="scientific">Flavobacterium kingsejongi</name>
    <dbReference type="NCBI Taxonomy" id="1678728"/>
    <lineage>
        <taxon>Bacteria</taxon>
        <taxon>Pseudomonadati</taxon>
        <taxon>Bacteroidota</taxon>
        <taxon>Flavobacteriia</taxon>
        <taxon>Flavobacteriales</taxon>
        <taxon>Flavobacteriaceae</taxon>
        <taxon>Flavobacterium</taxon>
    </lineage>
</organism>
<dbReference type="RefSeq" id="WP_108735829.1">
    <property type="nucleotide sequence ID" value="NZ_CP020919.1"/>
</dbReference>
<dbReference type="EMBL" id="CP020919">
    <property type="protein sequence ID" value="AWG24175.1"/>
    <property type="molecule type" value="Genomic_DNA"/>
</dbReference>
<sequence length="227" mass="26351">MVVAETIEDQIDMIENSGLSVSDQYKKISELTDRWKFTTCYPSDATHPDYSEAVEIQFSDLDLQEGKNELKMLFRDIEKELDLEQRNGFYNIKFKKHNRNFTPEAINALKQEILSGIRGKIMVYHYIRQIQKIENDTVQLHTNDWFYIKTCSKNNILGSLQKNASGNTNGKKQWFVMVLSAIQSQCSHFTFAPSVFTTAYASGFDKIFLFDFYKGEVLELKTEPVYS</sequence>